<gene>
    <name evidence="2" type="ORF">GL263_24070</name>
</gene>
<protein>
    <submittedName>
        <fullName evidence="2">Uncharacterized protein</fullName>
    </submittedName>
</protein>
<reference evidence="3" key="1">
    <citation type="journal article" date="2020" name="Syst. Appl. Microbiol.">
        <title>Streptomyces alkaliterrae sp. nov., isolated from an alkaline soil, and emended descriptions of Streptomyces alkaliphilus, Streptomyces calidiresistens and Streptomyces durbertensis.</title>
        <authorList>
            <person name="Swiecimska M."/>
            <person name="Golinska P."/>
            <person name="Nouioui I."/>
            <person name="Wypij M."/>
            <person name="Rai M."/>
            <person name="Sangal V."/>
            <person name="Goodfellow M."/>
        </authorList>
    </citation>
    <scope>NUCLEOTIDE SEQUENCE [LARGE SCALE GENOMIC DNA]</scope>
    <source>
        <strain evidence="3">DSM 104538</strain>
    </source>
</reference>
<feature type="region of interest" description="Disordered" evidence="1">
    <location>
        <begin position="1"/>
        <end position="22"/>
    </location>
</feature>
<proteinExistence type="predicted"/>
<evidence type="ECO:0000313" key="2">
    <source>
        <dbReference type="EMBL" id="MBB1246601.1"/>
    </source>
</evidence>
<keyword evidence="3" id="KW-1185">Reference proteome</keyword>
<dbReference type="EMBL" id="WMLF01000545">
    <property type="protein sequence ID" value="MBB1246601.1"/>
    <property type="molecule type" value="Genomic_DNA"/>
</dbReference>
<feature type="compositionally biased region" description="Low complexity" evidence="1">
    <location>
        <begin position="8"/>
        <end position="21"/>
    </location>
</feature>
<organism evidence="2 3">
    <name type="scientific">Streptomyces durbertensis</name>
    <dbReference type="NCBI Taxonomy" id="2448886"/>
    <lineage>
        <taxon>Bacteria</taxon>
        <taxon>Bacillati</taxon>
        <taxon>Actinomycetota</taxon>
        <taxon>Actinomycetes</taxon>
        <taxon>Kitasatosporales</taxon>
        <taxon>Streptomycetaceae</taxon>
        <taxon>Streptomyces</taxon>
    </lineage>
</organism>
<sequence length="57" mass="5825">MPSEHLHAASGDPAAHGAAADRVWDEPLSARAFVGSGRTPSRDEVRDIVADAVTGSG</sequence>
<comment type="caution">
    <text evidence="2">The sequence shown here is derived from an EMBL/GenBank/DDBJ whole genome shotgun (WGS) entry which is preliminary data.</text>
</comment>
<evidence type="ECO:0000256" key="1">
    <source>
        <dbReference type="SAM" id="MobiDB-lite"/>
    </source>
</evidence>
<name>A0ABR6EMN3_9ACTN</name>
<accession>A0ABR6EMN3</accession>
<evidence type="ECO:0000313" key="3">
    <source>
        <dbReference type="Proteomes" id="UP000766698"/>
    </source>
</evidence>
<dbReference type="Proteomes" id="UP000766698">
    <property type="component" value="Unassembled WGS sequence"/>
</dbReference>
<dbReference type="RefSeq" id="WP_182857847.1">
    <property type="nucleotide sequence ID" value="NZ_WMLF01000545.1"/>
</dbReference>